<evidence type="ECO:0000259" key="1">
    <source>
        <dbReference type="Pfam" id="PF03050"/>
    </source>
</evidence>
<dbReference type="AlphaFoldDB" id="A0A178ICG2"/>
<dbReference type="EMBL" id="LRRQ01000175">
    <property type="protein sequence ID" value="OAM87301.1"/>
    <property type="molecule type" value="Genomic_DNA"/>
</dbReference>
<evidence type="ECO:0000313" key="4">
    <source>
        <dbReference type="Proteomes" id="UP000078486"/>
    </source>
</evidence>
<dbReference type="STRING" id="1184151.AW736_23900"/>
<name>A0A178ICG2_9BACT</name>
<dbReference type="PANTHER" id="PTHR33678:SF1">
    <property type="entry name" value="BLL1576 PROTEIN"/>
    <property type="match status" value="1"/>
</dbReference>
<dbReference type="InterPro" id="IPR039552">
    <property type="entry name" value="IS66_C"/>
</dbReference>
<dbReference type="Pfam" id="PF13817">
    <property type="entry name" value="DDE_Tnp_IS66_C"/>
    <property type="match status" value="1"/>
</dbReference>
<keyword evidence="4" id="KW-1185">Reference proteome</keyword>
<organism evidence="3 4">
    <name type="scientific">Termitidicoccus mucosus</name>
    <dbReference type="NCBI Taxonomy" id="1184151"/>
    <lineage>
        <taxon>Bacteria</taxon>
        <taxon>Pseudomonadati</taxon>
        <taxon>Verrucomicrobiota</taxon>
        <taxon>Opitutia</taxon>
        <taxon>Opitutales</taxon>
        <taxon>Opitutaceae</taxon>
        <taxon>Termitidicoccus</taxon>
    </lineage>
</organism>
<proteinExistence type="predicted"/>
<dbReference type="PANTHER" id="PTHR33678">
    <property type="entry name" value="BLL1576 PROTEIN"/>
    <property type="match status" value="1"/>
</dbReference>
<sequence>MRSRHRPKSELGQAAGYLLGQWSALSGHVGHGQTRLDNNLVENAIRPTALGKKNWLFIGHPDAGQRSAILYSLIVSCLRHGKEPLAYLRDVLTRLPSMTNQNDLGPLLPSRWQPRA</sequence>
<accession>A0A178ICG2</accession>
<dbReference type="Pfam" id="PF03050">
    <property type="entry name" value="DDE_Tnp_IS66"/>
    <property type="match status" value="1"/>
</dbReference>
<dbReference type="InterPro" id="IPR052344">
    <property type="entry name" value="Transposase-related"/>
</dbReference>
<evidence type="ECO:0000313" key="3">
    <source>
        <dbReference type="EMBL" id="OAM87301.1"/>
    </source>
</evidence>
<protein>
    <submittedName>
        <fullName evidence="3">Uncharacterized protein</fullName>
    </submittedName>
</protein>
<evidence type="ECO:0000259" key="2">
    <source>
        <dbReference type="Pfam" id="PF13817"/>
    </source>
</evidence>
<reference evidence="3 4" key="1">
    <citation type="submission" date="2016-01" db="EMBL/GenBank/DDBJ databases">
        <title>High potential of lignocellulose degradation of a new Verrucomicrobia species.</title>
        <authorList>
            <person name="Wang Y."/>
            <person name="Shi Y."/>
            <person name="Qiu Z."/>
            <person name="Liu S."/>
            <person name="Yang H."/>
        </authorList>
    </citation>
    <scope>NUCLEOTIDE SEQUENCE [LARGE SCALE GENOMIC DNA]</scope>
    <source>
        <strain evidence="3 4">TSB47</strain>
    </source>
</reference>
<gene>
    <name evidence="3" type="ORF">AW736_23900</name>
</gene>
<feature type="domain" description="Transposase IS66 central" evidence="1">
    <location>
        <begin position="3"/>
        <end position="65"/>
    </location>
</feature>
<comment type="caution">
    <text evidence="3">The sequence shown here is derived from an EMBL/GenBank/DDBJ whole genome shotgun (WGS) entry which is preliminary data.</text>
</comment>
<feature type="domain" description="Transposase IS66 C-terminal" evidence="2">
    <location>
        <begin position="72"/>
        <end position="109"/>
    </location>
</feature>
<dbReference type="InterPro" id="IPR004291">
    <property type="entry name" value="Transposase_IS66_central"/>
</dbReference>
<dbReference type="Proteomes" id="UP000078486">
    <property type="component" value="Unassembled WGS sequence"/>
</dbReference>